<dbReference type="GO" id="GO:0020037">
    <property type="term" value="F:heme binding"/>
    <property type="evidence" value="ECO:0007669"/>
    <property type="project" value="InterPro"/>
</dbReference>
<dbReference type="GO" id="GO:0005525">
    <property type="term" value="F:GTP binding"/>
    <property type="evidence" value="ECO:0007669"/>
    <property type="project" value="UniProtKB-KW"/>
</dbReference>
<dbReference type="Gene3D" id="3.30.70.1230">
    <property type="entry name" value="Nucleotide cyclase"/>
    <property type="match status" value="1"/>
</dbReference>
<evidence type="ECO:0000256" key="1">
    <source>
        <dbReference type="ARBA" id="ARBA00004496"/>
    </source>
</evidence>
<dbReference type="PROSITE" id="PS50125">
    <property type="entry name" value="GUANYLATE_CYCLASE_2"/>
    <property type="match status" value="1"/>
</dbReference>
<dbReference type="Proteomes" id="UP000225706">
    <property type="component" value="Unassembled WGS sequence"/>
</dbReference>
<keyword evidence="5" id="KW-0342">GTP-binding</keyword>
<evidence type="ECO:0000259" key="10">
    <source>
        <dbReference type="PROSITE" id="PS50125"/>
    </source>
</evidence>
<dbReference type="InterPro" id="IPR011644">
    <property type="entry name" value="Heme_NO-bd"/>
</dbReference>
<dbReference type="Gene3D" id="3.30.450.260">
    <property type="entry name" value="Haem NO binding associated domain"/>
    <property type="match status" value="1"/>
</dbReference>
<dbReference type="GO" id="GO:0008074">
    <property type="term" value="C:guanylate cyclase complex, soluble"/>
    <property type="evidence" value="ECO:0007669"/>
    <property type="project" value="TreeGrafter"/>
</dbReference>
<keyword evidence="8" id="KW-0175">Coiled coil</keyword>
<dbReference type="InterPro" id="IPR042463">
    <property type="entry name" value="HNOB_dom_associated_sf"/>
</dbReference>
<dbReference type="EMBL" id="LSMT01000233">
    <property type="protein sequence ID" value="PFX22668.1"/>
    <property type="molecule type" value="Genomic_DNA"/>
</dbReference>
<comment type="caution">
    <text evidence="11">The sequence shown here is derived from an EMBL/GenBank/DDBJ whole genome shotgun (WGS) entry which is preliminary data.</text>
</comment>
<dbReference type="Pfam" id="PF07701">
    <property type="entry name" value="HNOBA"/>
    <property type="match status" value="1"/>
</dbReference>
<dbReference type="PANTHER" id="PTHR45655:SF13">
    <property type="entry name" value="SOLUBLE GUANYLATE CYCLASE GCY-32-RELATED"/>
    <property type="match status" value="1"/>
</dbReference>
<protein>
    <recommendedName>
        <fullName evidence="2">guanylate cyclase</fullName>
        <ecNumber evidence="2">4.6.1.2</ecNumber>
    </recommendedName>
</protein>
<organism evidence="11 12">
    <name type="scientific">Stylophora pistillata</name>
    <name type="common">Smooth cauliflower coral</name>
    <dbReference type="NCBI Taxonomy" id="50429"/>
    <lineage>
        <taxon>Eukaryota</taxon>
        <taxon>Metazoa</taxon>
        <taxon>Cnidaria</taxon>
        <taxon>Anthozoa</taxon>
        <taxon>Hexacorallia</taxon>
        <taxon>Scleractinia</taxon>
        <taxon>Astrocoeniina</taxon>
        <taxon>Pocilloporidae</taxon>
        <taxon>Stylophora</taxon>
    </lineage>
</organism>
<evidence type="ECO:0000313" key="12">
    <source>
        <dbReference type="Proteomes" id="UP000225706"/>
    </source>
</evidence>
<dbReference type="SMART" id="SM00044">
    <property type="entry name" value="CYCc"/>
    <property type="match status" value="1"/>
</dbReference>
<dbReference type="OrthoDB" id="6127067at2759"/>
<dbReference type="InterPro" id="IPR029787">
    <property type="entry name" value="Nucleotide_cyclase"/>
</dbReference>
<dbReference type="SUPFAM" id="SSF55073">
    <property type="entry name" value="Nucleotide cyclase"/>
    <property type="match status" value="1"/>
</dbReference>
<feature type="region of interest" description="Disordered" evidence="9">
    <location>
        <begin position="730"/>
        <end position="760"/>
    </location>
</feature>
<keyword evidence="3" id="KW-0963">Cytoplasm</keyword>
<evidence type="ECO:0000256" key="8">
    <source>
        <dbReference type="SAM" id="Coils"/>
    </source>
</evidence>
<evidence type="ECO:0000256" key="9">
    <source>
        <dbReference type="SAM" id="MobiDB-lite"/>
    </source>
</evidence>
<evidence type="ECO:0000256" key="2">
    <source>
        <dbReference type="ARBA" id="ARBA00012202"/>
    </source>
</evidence>
<proteinExistence type="predicted"/>
<dbReference type="Pfam" id="PF00211">
    <property type="entry name" value="Guanylate_cyc"/>
    <property type="match status" value="1"/>
</dbReference>
<evidence type="ECO:0000256" key="4">
    <source>
        <dbReference type="ARBA" id="ARBA00022741"/>
    </source>
</evidence>
<evidence type="ECO:0000313" key="11">
    <source>
        <dbReference type="EMBL" id="PFX22668.1"/>
    </source>
</evidence>
<evidence type="ECO:0000256" key="6">
    <source>
        <dbReference type="ARBA" id="ARBA00023239"/>
    </source>
</evidence>
<feature type="domain" description="Guanylate cyclase" evidence="10">
    <location>
        <begin position="449"/>
        <end position="579"/>
    </location>
</feature>
<accession>A0A2B4S284</accession>
<keyword evidence="12" id="KW-1185">Reference proteome</keyword>
<dbReference type="InterPro" id="IPR038158">
    <property type="entry name" value="H-NOX_domain_sf"/>
</dbReference>
<feature type="compositionally biased region" description="Acidic residues" evidence="9">
    <location>
        <begin position="733"/>
        <end position="745"/>
    </location>
</feature>
<feature type="region of interest" description="Disordered" evidence="9">
    <location>
        <begin position="647"/>
        <end position="684"/>
    </location>
</feature>
<evidence type="ECO:0000256" key="5">
    <source>
        <dbReference type="ARBA" id="ARBA00023134"/>
    </source>
</evidence>
<sequence length="782" mass="87609">MYGFIHCALADLVVSKFGEDVWRSIVEKAGVELDGGSYLIHKIYDDEETLSLVAAACETLALPLNAVLEAFGSHFLDYCLQTGYDRILKVLGRNLRDFLCNLDALHDHLATIYPGMEAPSFRCTETPDGTLLLHYYSRRQGLEHIVIGVVKAVANKMLDTEVEVCVQQARSDDRGHVIFAIRETGCKNATQSKLGLQAFDLETMVDNHSAELSSDGENMDKKRRGGLSLLSFCKAFPFHVMFDHKLNITQTGVAMMRLLSKRFTTGSAFSFTEIFELSRPRMEFSFDSVLAHINTVFIVTVKQSALRFAADTMSNESDGREDQRMILTNPLLRLKGQMIYVPTNDSILFLCSPRANDLDNFKNLGIFFNDIPVHDATRDLIFMSQARRAERELVEKLEETSNDLKKLEVKLTENKKRTDELLHSILPQEVAAKLRLNQPVPAENYKLVTILFSDIVGFTALCSDDKIVPMDIVRMLNKLYTYFDMLSGMNDVYKVETIGDAYMVVGGLPKPCDNHAERVAHMACSMMEASRKVLSPVDKSPLKIRIGIHSGSVMAGVVGKMMPRYCLFGSTVTLANKMESGSKPGYINVSYETKRFLKGSSEFEFIPNNEIPNPLPCFFLIRSKNAKQQPSILDIAASVAPNNICMFRSPRTSPTHSPAIKRRSDTGPAAYRNSSPDGPPQRRISSVDFASSVNERLEMLKNEQGNKHTKKRRITVTSLCPIRKASSFNRDESFDEAEDDDEEIEDSNRGHKNINGDASLIGMDEESLTELVELSQKIETTL</sequence>
<keyword evidence="7" id="KW-0141">cGMP biosynthesis</keyword>
<dbReference type="InterPro" id="IPR001054">
    <property type="entry name" value="A/G_cyclase"/>
</dbReference>
<dbReference type="GO" id="GO:0004383">
    <property type="term" value="F:guanylate cyclase activity"/>
    <property type="evidence" value="ECO:0007669"/>
    <property type="project" value="UniProtKB-EC"/>
</dbReference>
<dbReference type="Gene3D" id="6.10.250.780">
    <property type="match status" value="1"/>
</dbReference>
<evidence type="ECO:0000256" key="3">
    <source>
        <dbReference type="ARBA" id="ARBA00022490"/>
    </source>
</evidence>
<dbReference type="PANTHER" id="PTHR45655">
    <property type="entry name" value="GUANYLATE CYCLASE SOLUBLE SUBUNIT BETA-2"/>
    <property type="match status" value="1"/>
</dbReference>
<reference evidence="12" key="1">
    <citation type="journal article" date="2017" name="bioRxiv">
        <title>Comparative analysis of the genomes of Stylophora pistillata and Acropora digitifera provides evidence for extensive differences between species of corals.</title>
        <authorList>
            <person name="Voolstra C.R."/>
            <person name="Li Y."/>
            <person name="Liew Y.J."/>
            <person name="Baumgarten S."/>
            <person name="Zoccola D."/>
            <person name="Flot J.-F."/>
            <person name="Tambutte S."/>
            <person name="Allemand D."/>
            <person name="Aranda M."/>
        </authorList>
    </citation>
    <scope>NUCLEOTIDE SEQUENCE [LARGE SCALE GENOMIC DNA]</scope>
</reference>
<dbReference type="CDD" id="cd07302">
    <property type="entry name" value="CHD"/>
    <property type="match status" value="1"/>
</dbReference>
<dbReference type="GO" id="GO:0070482">
    <property type="term" value="P:response to oxygen levels"/>
    <property type="evidence" value="ECO:0007669"/>
    <property type="project" value="TreeGrafter"/>
</dbReference>
<dbReference type="FunFam" id="3.30.450.260:FF:000002">
    <property type="entry name" value="guanylate cyclase soluble subunit alpha-2"/>
    <property type="match status" value="1"/>
</dbReference>
<dbReference type="AlphaFoldDB" id="A0A2B4S284"/>
<keyword evidence="4" id="KW-0547">Nucleotide-binding</keyword>
<dbReference type="EC" id="4.6.1.2" evidence="2"/>
<dbReference type="FunFam" id="3.30.70.1230:FF:000007">
    <property type="entry name" value="Guanylate cyclase soluble subunit alpha-3"/>
    <property type="match status" value="1"/>
</dbReference>
<dbReference type="Pfam" id="PF07700">
    <property type="entry name" value="HNOB"/>
    <property type="match status" value="1"/>
</dbReference>
<dbReference type="STRING" id="50429.A0A2B4S284"/>
<gene>
    <name evidence="11" type="primary">GUCY1B1</name>
    <name evidence="11" type="ORF">AWC38_SpisGene12816</name>
</gene>
<comment type="subcellular location">
    <subcellularLocation>
        <location evidence="1">Cytoplasm</location>
    </subcellularLocation>
</comment>
<dbReference type="SUPFAM" id="SSF111126">
    <property type="entry name" value="Ligand-binding domain in the NO signalling and Golgi transport"/>
    <property type="match status" value="1"/>
</dbReference>
<name>A0A2B4S284_STYPI</name>
<dbReference type="InterPro" id="IPR011645">
    <property type="entry name" value="HNOB_dom_associated"/>
</dbReference>
<dbReference type="Gene3D" id="3.90.1520.10">
    <property type="entry name" value="H-NOX domain"/>
    <property type="match status" value="1"/>
</dbReference>
<evidence type="ECO:0000256" key="7">
    <source>
        <dbReference type="ARBA" id="ARBA00023293"/>
    </source>
</evidence>
<keyword evidence="6" id="KW-0456">Lyase</keyword>
<dbReference type="InterPro" id="IPR024096">
    <property type="entry name" value="NO_sig/Golgi_transp_ligand-bd"/>
</dbReference>
<dbReference type="GO" id="GO:0019934">
    <property type="term" value="P:cGMP-mediated signaling"/>
    <property type="evidence" value="ECO:0007669"/>
    <property type="project" value="TreeGrafter"/>
</dbReference>
<feature type="coiled-coil region" evidence="8">
    <location>
        <begin position="383"/>
        <end position="417"/>
    </location>
</feature>